<dbReference type="EMBL" id="ANNX02000042">
    <property type="protein sequence ID" value="KYC38208.1"/>
    <property type="molecule type" value="Genomic_DNA"/>
</dbReference>
<organism evidence="1 2">
    <name type="scientific">Scytonema hofmannii PCC 7110</name>
    <dbReference type="NCBI Taxonomy" id="128403"/>
    <lineage>
        <taxon>Bacteria</taxon>
        <taxon>Bacillati</taxon>
        <taxon>Cyanobacteriota</taxon>
        <taxon>Cyanophyceae</taxon>
        <taxon>Nostocales</taxon>
        <taxon>Scytonemataceae</taxon>
        <taxon>Scytonema</taxon>
    </lineage>
</organism>
<gene>
    <name evidence="1" type="ORF">WA1_38350</name>
</gene>
<comment type="caution">
    <text evidence="1">The sequence shown here is derived from an EMBL/GenBank/DDBJ whole genome shotgun (WGS) entry which is preliminary data.</text>
</comment>
<sequence>MKWRAIKEVEAPEIIAMLEKQRIEVNEYLNDLESIRAILNTWKPSSFEVVRSPNLTATSICENTKTII</sequence>
<evidence type="ECO:0000313" key="2">
    <source>
        <dbReference type="Proteomes" id="UP000076925"/>
    </source>
</evidence>
<evidence type="ECO:0000313" key="1">
    <source>
        <dbReference type="EMBL" id="KYC38208.1"/>
    </source>
</evidence>
<dbReference type="Proteomes" id="UP000076925">
    <property type="component" value="Unassembled WGS sequence"/>
</dbReference>
<reference evidence="1 2" key="1">
    <citation type="journal article" date="2013" name="Genome Biol. Evol.">
        <title>Genomes of Stigonematalean cyanobacteria (subsection V) and the evolution of oxygenic photosynthesis from prokaryotes to plastids.</title>
        <authorList>
            <person name="Dagan T."/>
            <person name="Roettger M."/>
            <person name="Stucken K."/>
            <person name="Landan G."/>
            <person name="Koch R."/>
            <person name="Major P."/>
            <person name="Gould S.B."/>
            <person name="Goremykin V.V."/>
            <person name="Rippka R."/>
            <person name="Tandeau de Marsac N."/>
            <person name="Gugger M."/>
            <person name="Lockhart P.J."/>
            <person name="Allen J.F."/>
            <person name="Brune I."/>
            <person name="Maus I."/>
            <person name="Puhler A."/>
            <person name="Martin W.F."/>
        </authorList>
    </citation>
    <scope>NUCLEOTIDE SEQUENCE [LARGE SCALE GENOMIC DNA]</scope>
    <source>
        <strain evidence="1 2">PCC 7110</strain>
    </source>
</reference>
<accession>A0A139X0J3</accession>
<proteinExistence type="predicted"/>
<name>A0A139X0J3_9CYAN</name>
<keyword evidence="2" id="KW-1185">Reference proteome</keyword>
<protein>
    <submittedName>
        <fullName evidence="1">Uncharacterized protein</fullName>
    </submittedName>
</protein>
<dbReference type="AlphaFoldDB" id="A0A139X0J3"/>